<protein>
    <recommendedName>
        <fullName evidence="2">hydroxymethylbilane synthase</fullName>
        <ecNumber evidence="2">2.5.1.61</ecNumber>
    </recommendedName>
</protein>
<evidence type="ECO:0000256" key="2">
    <source>
        <dbReference type="ARBA" id="ARBA00012655"/>
    </source>
</evidence>
<dbReference type="GO" id="GO:0006783">
    <property type="term" value="P:heme biosynthetic process"/>
    <property type="evidence" value="ECO:0007669"/>
    <property type="project" value="UniProtKB-KW"/>
</dbReference>
<organism evidence="8 9">
    <name type="scientific">Purpureocillium lavendulum</name>
    <dbReference type="NCBI Taxonomy" id="1247861"/>
    <lineage>
        <taxon>Eukaryota</taxon>
        <taxon>Fungi</taxon>
        <taxon>Dikarya</taxon>
        <taxon>Ascomycota</taxon>
        <taxon>Pezizomycotina</taxon>
        <taxon>Sordariomycetes</taxon>
        <taxon>Hypocreomycetidae</taxon>
        <taxon>Hypocreales</taxon>
        <taxon>Ophiocordycipitaceae</taxon>
        <taxon>Purpureocillium</taxon>
    </lineage>
</organism>
<dbReference type="InterPro" id="IPR000860">
    <property type="entry name" value="HemC"/>
</dbReference>
<name>A0AB34FQQ2_9HYPO</name>
<evidence type="ECO:0000259" key="7">
    <source>
        <dbReference type="Pfam" id="PF01379"/>
    </source>
</evidence>
<dbReference type="InterPro" id="IPR022417">
    <property type="entry name" value="Porphobilin_deaminase_N"/>
</dbReference>
<keyword evidence="5" id="KW-0627">Porphyrin biosynthesis</keyword>
<dbReference type="PANTHER" id="PTHR11557">
    <property type="entry name" value="PORPHOBILINOGEN DEAMINASE"/>
    <property type="match status" value="1"/>
</dbReference>
<keyword evidence="4" id="KW-0350">Heme biosynthesis</keyword>
<evidence type="ECO:0000313" key="8">
    <source>
        <dbReference type="EMBL" id="KAJ6441729.1"/>
    </source>
</evidence>
<dbReference type="Gene3D" id="3.40.190.10">
    <property type="entry name" value="Periplasmic binding protein-like II"/>
    <property type="match status" value="1"/>
</dbReference>
<evidence type="ECO:0000256" key="1">
    <source>
        <dbReference type="ARBA" id="ARBA00005638"/>
    </source>
</evidence>
<evidence type="ECO:0000256" key="4">
    <source>
        <dbReference type="ARBA" id="ARBA00023133"/>
    </source>
</evidence>
<feature type="region of interest" description="Disordered" evidence="6">
    <location>
        <begin position="1"/>
        <end position="21"/>
    </location>
</feature>
<sequence>MIGDMGSSTHPGGVEDFPPPHDAEIAIACRKSELALVQARGIAAKLGESLDMDHPPRFSVVTRSVAGDADKQSPFALLSKQTGGSDVGKSLWTNGLETDLVADKVQVLVHCLKDMPTTLPANCLLGAIPAREDPSDAVIMRPDSPFKTIDQLPPGSVR</sequence>
<evidence type="ECO:0000256" key="6">
    <source>
        <dbReference type="SAM" id="MobiDB-lite"/>
    </source>
</evidence>
<dbReference type="Proteomes" id="UP001163105">
    <property type="component" value="Unassembled WGS sequence"/>
</dbReference>
<proteinExistence type="inferred from homology"/>
<evidence type="ECO:0000256" key="3">
    <source>
        <dbReference type="ARBA" id="ARBA00022679"/>
    </source>
</evidence>
<feature type="compositionally biased region" description="Polar residues" evidence="6">
    <location>
        <begin position="1"/>
        <end position="10"/>
    </location>
</feature>
<comment type="caution">
    <text evidence="8">The sequence shown here is derived from an EMBL/GenBank/DDBJ whole genome shotgun (WGS) entry which is preliminary data.</text>
</comment>
<feature type="domain" description="Porphobilinogen deaminase N-terminal" evidence="7">
    <location>
        <begin position="25"/>
        <end position="157"/>
    </location>
</feature>
<dbReference type="GO" id="GO:0005737">
    <property type="term" value="C:cytoplasm"/>
    <property type="evidence" value="ECO:0007669"/>
    <property type="project" value="TreeGrafter"/>
</dbReference>
<dbReference type="GO" id="GO:0004418">
    <property type="term" value="F:hydroxymethylbilane synthase activity"/>
    <property type="evidence" value="ECO:0007669"/>
    <property type="project" value="UniProtKB-EC"/>
</dbReference>
<evidence type="ECO:0000313" key="9">
    <source>
        <dbReference type="Proteomes" id="UP001163105"/>
    </source>
</evidence>
<keyword evidence="9" id="KW-1185">Reference proteome</keyword>
<dbReference type="SUPFAM" id="SSF53850">
    <property type="entry name" value="Periplasmic binding protein-like II"/>
    <property type="match status" value="1"/>
</dbReference>
<dbReference type="EMBL" id="JAQHRD010000004">
    <property type="protein sequence ID" value="KAJ6441729.1"/>
    <property type="molecule type" value="Genomic_DNA"/>
</dbReference>
<evidence type="ECO:0000256" key="5">
    <source>
        <dbReference type="ARBA" id="ARBA00023244"/>
    </source>
</evidence>
<dbReference type="Pfam" id="PF01379">
    <property type="entry name" value="Porphobil_deam"/>
    <property type="match status" value="1"/>
</dbReference>
<dbReference type="EC" id="2.5.1.61" evidence="2"/>
<reference evidence="8" key="1">
    <citation type="submission" date="2023-01" db="EMBL/GenBank/DDBJ databases">
        <title>The growth and conidiation of Purpureocillium lavendulum are regulated by nitrogen source and histone H3K14 acetylation.</title>
        <authorList>
            <person name="Tang P."/>
            <person name="Han J."/>
            <person name="Zhang C."/>
            <person name="Tang P."/>
            <person name="Qi F."/>
            <person name="Zhang K."/>
            <person name="Liang L."/>
        </authorList>
    </citation>
    <scope>NUCLEOTIDE SEQUENCE</scope>
    <source>
        <strain evidence="8">YMF1.00683</strain>
    </source>
</reference>
<accession>A0AB34FQQ2</accession>
<comment type="similarity">
    <text evidence="1">Belongs to the HMBS family.</text>
</comment>
<keyword evidence="3" id="KW-0808">Transferase</keyword>
<gene>
    <name evidence="8" type="primary">hemC</name>
    <name evidence="8" type="ORF">O9K51_05280</name>
</gene>
<dbReference type="AlphaFoldDB" id="A0AB34FQQ2"/>
<dbReference type="PANTHER" id="PTHR11557:SF0">
    <property type="entry name" value="PORPHOBILINOGEN DEAMINASE"/>
    <property type="match status" value="1"/>
</dbReference>